<keyword evidence="2" id="KW-1185">Reference proteome</keyword>
<evidence type="ECO:0000313" key="2">
    <source>
        <dbReference type="Proteomes" id="UP001152320"/>
    </source>
</evidence>
<organism evidence="1 2">
    <name type="scientific">Holothuria leucospilota</name>
    <name type="common">Black long sea cucumber</name>
    <name type="synonym">Mertensiothuria leucospilota</name>
    <dbReference type="NCBI Taxonomy" id="206669"/>
    <lineage>
        <taxon>Eukaryota</taxon>
        <taxon>Metazoa</taxon>
        <taxon>Echinodermata</taxon>
        <taxon>Eleutherozoa</taxon>
        <taxon>Echinozoa</taxon>
        <taxon>Holothuroidea</taxon>
        <taxon>Aspidochirotacea</taxon>
        <taxon>Aspidochirotida</taxon>
        <taxon>Holothuriidae</taxon>
        <taxon>Holothuria</taxon>
    </lineage>
</organism>
<proteinExistence type="predicted"/>
<evidence type="ECO:0000313" key="1">
    <source>
        <dbReference type="EMBL" id="KAJ8051211.1"/>
    </source>
</evidence>
<reference evidence="1" key="1">
    <citation type="submission" date="2021-10" db="EMBL/GenBank/DDBJ databases">
        <title>Tropical sea cucumber genome reveals ecological adaptation and Cuvierian tubules defense mechanism.</title>
        <authorList>
            <person name="Chen T."/>
        </authorList>
    </citation>
    <scope>NUCLEOTIDE SEQUENCE</scope>
    <source>
        <strain evidence="1">Nanhai2018</strain>
        <tissue evidence="1">Muscle</tissue>
    </source>
</reference>
<sequence length="100" mass="11095">MGHNHTGMSAADLGNIHWEDVERPCLIRKSFASSGIFPVNRAAITDDKTMPSLTFSEKNLTLQAQHMTGHLHLEHIPINTIGTRSVSVHLKRRANSTVLQ</sequence>
<protein>
    <submittedName>
        <fullName evidence="1">Uncharacterized protein</fullName>
    </submittedName>
</protein>
<dbReference type="EMBL" id="JAIZAY010000001">
    <property type="protein sequence ID" value="KAJ8051211.1"/>
    <property type="molecule type" value="Genomic_DNA"/>
</dbReference>
<gene>
    <name evidence="1" type="ORF">HOLleu_04693</name>
</gene>
<dbReference type="AlphaFoldDB" id="A0A9Q1HMF3"/>
<dbReference type="Proteomes" id="UP001152320">
    <property type="component" value="Chromosome 1"/>
</dbReference>
<comment type="caution">
    <text evidence="1">The sequence shown here is derived from an EMBL/GenBank/DDBJ whole genome shotgun (WGS) entry which is preliminary data.</text>
</comment>
<name>A0A9Q1HMF3_HOLLE</name>
<accession>A0A9Q1HMF3</accession>